<keyword evidence="1" id="KW-0472">Membrane</keyword>
<proteinExistence type="predicted"/>
<evidence type="ECO:0000256" key="1">
    <source>
        <dbReference type="SAM" id="Phobius"/>
    </source>
</evidence>
<name>A0A7S0M9K8_9CRYP</name>
<feature type="transmembrane region" description="Helical" evidence="1">
    <location>
        <begin position="20"/>
        <end position="40"/>
    </location>
</feature>
<evidence type="ECO:0000313" key="2">
    <source>
        <dbReference type="EMBL" id="CAD8633119.1"/>
    </source>
</evidence>
<sequence>MSGMFWNTMMCSDKQCTQVLFVAEFVGFLGIPLIIGLWCCCNWSKWQKIEDERERKREALISKTRVCVDPVDRVQYTYGTIQPLELEQGRERRPPPGSSVIDSAIQLHRSGELGGDNLRNVPDF</sequence>
<accession>A0A7S0M9K8</accession>
<dbReference type="EMBL" id="HBEZ01019538">
    <property type="protein sequence ID" value="CAD8633119.1"/>
    <property type="molecule type" value="Transcribed_RNA"/>
</dbReference>
<gene>
    <name evidence="2" type="ORF">CCUR1050_LOCUS10800</name>
</gene>
<organism evidence="2">
    <name type="scientific">Cryptomonas curvata</name>
    <dbReference type="NCBI Taxonomy" id="233186"/>
    <lineage>
        <taxon>Eukaryota</taxon>
        <taxon>Cryptophyceae</taxon>
        <taxon>Cryptomonadales</taxon>
        <taxon>Cryptomonadaceae</taxon>
        <taxon>Cryptomonas</taxon>
    </lineage>
</organism>
<dbReference type="AlphaFoldDB" id="A0A7S0M9K8"/>
<reference evidence="2" key="1">
    <citation type="submission" date="2021-01" db="EMBL/GenBank/DDBJ databases">
        <authorList>
            <person name="Corre E."/>
            <person name="Pelletier E."/>
            <person name="Niang G."/>
            <person name="Scheremetjew M."/>
            <person name="Finn R."/>
            <person name="Kale V."/>
            <person name="Holt S."/>
            <person name="Cochrane G."/>
            <person name="Meng A."/>
            <person name="Brown T."/>
            <person name="Cohen L."/>
        </authorList>
    </citation>
    <scope>NUCLEOTIDE SEQUENCE</scope>
    <source>
        <strain evidence="2">CCAP979/52</strain>
    </source>
</reference>
<keyword evidence="1" id="KW-0812">Transmembrane</keyword>
<keyword evidence="1" id="KW-1133">Transmembrane helix</keyword>
<protein>
    <submittedName>
        <fullName evidence="2">Uncharacterized protein</fullName>
    </submittedName>
</protein>